<evidence type="ECO:0000256" key="4">
    <source>
        <dbReference type="ARBA" id="ARBA00023235"/>
    </source>
</evidence>
<dbReference type="HAMAP" id="MF_01661">
    <property type="entry name" value="D_rib_pyranase"/>
    <property type="match status" value="1"/>
</dbReference>
<dbReference type="GO" id="GO:0019303">
    <property type="term" value="P:D-ribose catabolic process"/>
    <property type="evidence" value="ECO:0007669"/>
    <property type="project" value="UniProtKB-UniRule"/>
</dbReference>
<dbReference type="GO" id="GO:0062193">
    <property type="term" value="F:D-ribose pyranase activity"/>
    <property type="evidence" value="ECO:0007669"/>
    <property type="project" value="UniProtKB-EC"/>
</dbReference>
<dbReference type="Gene3D" id="3.40.1650.10">
    <property type="entry name" value="RbsD-like domain"/>
    <property type="match status" value="1"/>
</dbReference>
<dbReference type="OrthoDB" id="9805009at2"/>
<dbReference type="AlphaFoldDB" id="A0A1I4K6P6"/>
<evidence type="ECO:0000313" key="8">
    <source>
        <dbReference type="Proteomes" id="UP000199006"/>
    </source>
</evidence>
<dbReference type="InterPro" id="IPR023064">
    <property type="entry name" value="D-ribose_pyranase"/>
</dbReference>
<dbReference type="UniPathway" id="UPA00916">
    <property type="reaction ID" value="UER00888"/>
</dbReference>
<comment type="pathway">
    <text evidence="6">Carbohydrate metabolism; D-ribose degradation; D-ribose 5-phosphate from beta-D-ribopyranose: step 1/2.</text>
</comment>
<dbReference type="EC" id="5.4.99.62" evidence="2 6"/>
<evidence type="ECO:0000256" key="2">
    <source>
        <dbReference type="ARBA" id="ARBA00012862"/>
    </source>
</evidence>
<keyword evidence="8" id="KW-1185">Reference proteome</keyword>
<dbReference type="GO" id="GO:0016872">
    <property type="term" value="F:intramolecular lyase activity"/>
    <property type="evidence" value="ECO:0007669"/>
    <property type="project" value="UniProtKB-UniRule"/>
</dbReference>
<dbReference type="EMBL" id="FOTI01000028">
    <property type="protein sequence ID" value="SFL74289.1"/>
    <property type="molecule type" value="Genomic_DNA"/>
</dbReference>
<organism evidence="7 8">
    <name type="scientific">Halanaerobium salsuginis</name>
    <dbReference type="NCBI Taxonomy" id="29563"/>
    <lineage>
        <taxon>Bacteria</taxon>
        <taxon>Bacillati</taxon>
        <taxon>Bacillota</taxon>
        <taxon>Clostridia</taxon>
        <taxon>Halanaerobiales</taxon>
        <taxon>Halanaerobiaceae</taxon>
        <taxon>Halanaerobium</taxon>
    </lineage>
</organism>
<evidence type="ECO:0000313" key="7">
    <source>
        <dbReference type="EMBL" id="SFL74289.1"/>
    </source>
</evidence>
<accession>A0A1I4K6P6</accession>
<feature type="active site" description="Proton donor" evidence="6">
    <location>
        <position position="20"/>
    </location>
</feature>
<keyword evidence="4 6" id="KW-0413">Isomerase</keyword>
<comment type="function">
    <text evidence="6">Catalyzes the interconversion of beta-pyran and beta-furan forms of D-ribose.</text>
</comment>
<evidence type="ECO:0000256" key="6">
    <source>
        <dbReference type="HAMAP-Rule" id="MF_01661"/>
    </source>
</evidence>
<dbReference type="STRING" id="29563.SAMN02983006_01925"/>
<comment type="catalytic activity">
    <reaction evidence="1 6">
        <text>beta-D-ribopyranose = beta-D-ribofuranose</text>
        <dbReference type="Rhea" id="RHEA:25432"/>
        <dbReference type="ChEBI" id="CHEBI:27476"/>
        <dbReference type="ChEBI" id="CHEBI:47002"/>
        <dbReference type="EC" id="5.4.99.62"/>
    </reaction>
</comment>
<comment type="subunit">
    <text evidence="6">Homodecamer.</text>
</comment>
<dbReference type="InterPro" id="IPR023750">
    <property type="entry name" value="RbsD-like_sf"/>
</dbReference>
<name>A0A1I4K6P6_9FIRM</name>
<dbReference type="Proteomes" id="UP000199006">
    <property type="component" value="Unassembled WGS sequence"/>
</dbReference>
<protein>
    <recommendedName>
        <fullName evidence="2 6">D-ribose pyranase</fullName>
        <ecNumber evidence="2 6">5.4.99.62</ecNumber>
    </recommendedName>
</protein>
<dbReference type="SUPFAM" id="SSF102546">
    <property type="entry name" value="RbsD-like"/>
    <property type="match status" value="1"/>
</dbReference>
<dbReference type="GO" id="GO:0005829">
    <property type="term" value="C:cytosol"/>
    <property type="evidence" value="ECO:0007669"/>
    <property type="project" value="TreeGrafter"/>
</dbReference>
<comment type="similarity">
    <text evidence="6">Belongs to the RbsD / FucU family. RbsD subfamily.</text>
</comment>
<keyword evidence="5 6" id="KW-0119">Carbohydrate metabolism</keyword>
<comment type="subcellular location">
    <subcellularLocation>
        <location evidence="6">Cytoplasm</location>
    </subcellularLocation>
</comment>
<evidence type="ECO:0000256" key="1">
    <source>
        <dbReference type="ARBA" id="ARBA00000223"/>
    </source>
</evidence>
<sequence length="132" mass="14329">MKRGGVINSSLSRVIAELGHTDGLTIADAGLPIASNTARIDLALEKGYPEFNRVLKAILGDLIIEKVIMAAEIKTASPNLHQQILDLLPAEIELEYCSHTEFKTKTNQTKAVVRTGEITPYANIILISGVDF</sequence>
<dbReference type="RefSeq" id="WP_089862000.1">
    <property type="nucleotide sequence ID" value="NZ_FOTI01000028.1"/>
</dbReference>
<evidence type="ECO:0000256" key="5">
    <source>
        <dbReference type="ARBA" id="ARBA00023277"/>
    </source>
</evidence>
<evidence type="ECO:0000256" key="3">
    <source>
        <dbReference type="ARBA" id="ARBA00022490"/>
    </source>
</evidence>
<dbReference type="GO" id="GO:0048029">
    <property type="term" value="F:monosaccharide binding"/>
    <property type="evidence" value="ECO:0007669"/>
    <property type="project" value="InterPro"/>
</dbReference>
<keyword evidence="3 6" id="KW-0963">Cytoplasm</keyword>
<reference evidence="7 8" key="1">
    <citation type="submission" date="2016-10" db="EMBL/GenBank/DDBJ databases">
        <authorList>
            <person name="de Groot N.N."/>
        </authorList>
    </citation>
    <scope>NUCLEOTIDE SEQUENCE [LARGE SCALE GENOMIC DNA]</scope>
    <source>
        <strain evidence="7 8">ATCC 51327</strain>
    </source>
</reference>
<dbReference type="NCBIfam" id="NF008761">
    <property type="entry name" value="PRK11797.1"/>
    <property type="match status" value="1"/>
</dbReference>
<gene>
    <name evidence="6" type="primary">rbsD</name>
    <name evidence="7" type="ORF">SAMN02983006_01925</name>
</gene>
<dbReference type="PANTHER" id="PTHR37831:SF1">
    <property type="entry name" value="D-RIBOSE PYRANASE"/>
    <property type="match status" value="1"/>
</dbReference>
<feature type="binding site" evidence="6">
    <location>
        <position position="99"/>
    </location>
    <ligand>
        <name>substrate</name>
    </ligand>
</feature>
<proteinExistence type="inferred from homology"/>
<dbReference type="Pfam" id="PF05025">
    <property type="entry name" value="RbsD_FucU"/>
    <property type="match status" value="1"/>
</dbReference>
<dbReference type="PANTHER" id="PTHR37831">
    <property type="entry name" value="D-RIBOSE PYRANASE"/>
    <property type="match status" value="1"/>
</dbReference>
<dbReference type="InterPro" id="IPR007721">
    <property type="entry name" value="RbsD_FucU"/>
</dbReference>
<feature type="binding site" evidence="6">
    <location>
        <begin position="121"/>
        <end position="123"/>
    </location>
    <ligand>
        <name>substrate</name>
    </ligand>
</feature>
<feature type="binding site" evidence="6">
    <location>
        <position position="28"/>
    </location>
    <ligand>
        <name>substrate</name>
    </ligand>
</feature>